<evidence type="ECO:0000256" key="3">
    <source>
        <dbReference type="PIRSR" id="PIRSR000103-1"/>
    </source>
</evidence>
<dbReference type="GO" id="GO:0016616">
    <property type="term" value="F:oxidoreductase activity, acting on the CH-OH group of donors, NAD or NADP as acceptor"/>
    <property type="evidence" value="ECO:0007669"/>
    <property type="project" value="TreeGrafter"/>
</dbReference>
<dbReference type="InterPro" id="IPR008927">
    <property type="entry name" value="6-PGluconate_DH-like_C_sf"/>
</dbReference>
<dbReference type="Gene3D" id="3.40.50.720">
    <property type="entry name" value="NAD(P)-binding Rossmann-like Domain"/>
    <property type="match status" value="1"/>
</dbReference>
<feature type="domain" description="6-phosphogluconate dehydrogenase NADP-binding" evidence="4">
    <location>
        <begin position="5"/>
        <end position="165"/>
    </location>
</feature>
<comment type="caution">
    <text evidence="6">The sequence shown here is derived from an EMBL/GenBank/DDBJ whole genome shotgun (WGS) entry which is preliminary data.</text>
</comment>
<dbReference type="Pfam" id="PF14833">
    <property type="entry name" value="NAD_binding_11"/>
    <property type="match status" value="1"/>
</dbReference>
<dbReference type="Pfam" id="PF03446">
    <property type="entry name" value="NAD_binding_2"/>
    <property type="match status" value="1"/>
</dbReference>
<proteinExistence type="predicted"/>
<dbReference type="SUPFAM" id="SSF48179">
    <property type="entry name" value="6-phosphogluconate dehydrogenase C-terminal domain-like"/>
    <property type="match status" value="1"/>
</dbReference>
<gene>
    <name evidence="6" type="ORF">AWB80_07357</name>
</gene>
<dbReference type="InterPro" id="IPR015815">
    <property type="entry name" value="HIBADH-related"/>
</dbReference>
<evidence type="ECO:0000256" key="1">
    <source>
        <dbReference type="ARBA" id="ARBA00023002"/>
    </source>
</evidence>
<organism evidence="6 7">
    <name type="scientific">Caballeronia pedi</name>
    <dbReference type="NCBI Taxonomy" id="1777141"/>
    <lineage>
        <taxon>Bacteria</taxon>
        <taxon>Pseudomonadati</taxon>
        <taxon>Pseudomonadota</taxon>
        <taxon>Betaproteobacteria</taxon>
        <taxon>Burkholderiales</taxon>
        <taxon>Burkholderiaceae</taxon>
        <taxon>Caballeronia</taxon>
    </lineage>
</organism>
<feature type="active site" evidence="3">
    <location>
        <position position="174"/>
    </location>
</feature>
<evidence type="ECO:0000259" key="5">
    <source>
        <dbReference type="Pfam" id="PF14833"/>
    </source>
</evidence>
<accession>A0A158DSB2</accession>
<dbReference type="RefSeq" id="WP_061179576.1">
    <property type="nucleotide sequence ID" value="NZ_FCOE02000047.1"/>
</dbReference>
<dbReference type="InterPro" id="IPR013328">
    <property type="entry name" value="6PGD_dom2"/>
</dbReference>
<evidence type="ECO:0000313" key="7">
    <source>
        <dbReference type="Proteomes" id="UP000054911"/>
    </source>
</evidence>
<evidence type="ECO:0000256" key="2">
    <source>
        <dbReference type="ARBA" id="ARBA00023027"/>
    </source>
</evidence>
<dbReference type="InterPro" id="IPR029154">
    <property type="entry name" value="HIBADH-like_NADP-bd"/>
</dbReference>
<name>A0A158DSB2_9BURK</name>
<evidence type="ECO:0000313" key="6">
    <source>
        <dbReference type="EMBL" id="SAK97458.1"/>
    </source>
</evidence>
<dbReference type="InterPro" id="IPR006115">
    <property type="entry name" value="6PGDH_NADP-bd"/>
</dbReference>
<dbReference type="STRING" id="1777141.AWB80_07357"/>
<dbReference type="SUPFAM" id="SSF51735">
    <property type="entry name" value="NAD(P)-binding Rossmann-fold domains"/>
    <property type="match status" value="1"/>
</dbReference>
<dbReference type="GO" id="GO:0050661">
    <property type="term" value="F:NADP binding"/>
    <property type="evidence" value="ECO:0007669"/>
    <property type="project" value="InterPro"/>
</dbReference>
<keyword evidence="2" id="KW-0520">NAD</keyword>
<dbReference type="Proteomes" id="UP000054911">
    <property type="component" value="Unassembled WGS sequence"/>
</dbReference>
<dbReference type="InterPro" id="IPR036291">
    <property type="entry name" value="NAD(P)-bd_dom_sf"/>
</dbReference>
<keyword evidence="7" id="KW-1185">Reference proteome</keyword>
<dbReference type="Gene3D" id="1.10.1040.10">
    <property type="entry name" value="N-(1-d-carboxylethyl)-l-norvaline Dehydrogenase, domain 2"/>
    <property type="match status" value="1"/>
</dbReference>
<dbReference type="AlphaFoldDB" id="A0A158DSB2"/>
<dbReference type="PIRSF" id="PIRSF000103">
    <property type="entry name" value="HIBADH"/>
    <property type="match status" value="1"/>
</dbReference>
<evidence type="ECO:0000259" key="4">
    <source>
        <dbReference type="Pfam" id="PF03446"/>
    </source>
</evidence>
<dbReference type="PANTHER" id="PTHR22981">
    <property type="entry name" value="3-HYDROXYISOBUTYRATE DEHYDROGENASE-RELATED"/>
    <property type="match status" value="1"/>
</dbReference>
<feature type="domain" description="3-hydroxyisobutyrate dehydrogenase-like NAD-binding" evidence="5">
    <location>
        <begin position="168"/>
        <end position="274"/>
    </location>
</feature>
<keyword evidence="1" id="KW-0560">Oxidoreductase</keyword>
<dbReference type="PANTHER" id="PTHR22981:SF7">
    <property type="entry name" value="3-HYDROXYISOBUTYRATE DEHYDROGENASE, MITOCHONDRIAL"/>
    <property type="match status" value="1"/>
</dbReference>
<dbReference type="EMBL" id="FCOE02000047">
    <property type="protein sequence ID" value="SAK97458.1"/>
    <property type="molecule type" value="Genomic_DNA"/>
</dbReference>
<sequence>MEIKTVAFIGVGSMGAPMARRVREAGFGLIVCDRNPDVLASFEAQGAHVTMSARDCGAADVIIVLVGNDAQINDVTIGAEGLVHGIAEGHTPVVCVMSTTLPGTLQGVAPRLNAAGARLVDAPISGGIVKAEDGTLTIMLGGDASDIDAVTPVMNAMGQNLFRCGELGSAEVVKVVNNMLCIAIMFLTAEAIDLAESHGVKFEQIAPIVNVSTGRNFLTADAAEGRRQYGAWARSDEAFGALLKVVGKDLHLAKDMAASGKLDLGLLDEVSRYIDAHGGSAMDRWMRHGGIR</sequence>
<protein>
    <submittedName>
        <fullName evidence="6">3-hydroxyisobutyrate dehydrogenase</fullName>
    </submittedName>
</protein>
<reference evidence="6" key="1">
    <citation type="submission" date="2016-01" db="EMBL/GenBank/DDBJ databases">
        <authorList>
            <person name="Peeters C."/>
        </authorList>
    </citation>
    <scope>NUCLEOTIDE SEQUENCE [LARGE SCALE GENOMIC DNA]</scope>
    <source>
        <strain evidence="6">LMG 29323</strain>
    </source>
</reference>
<dbReference type="GO" id="GO:0051287">
    <property type="term" value="F:NAD binding"/>
    <property type="evidence" value="ECO:0007669"/>
    <property type="project" value="InterPro"/>
</dbReference>